<gene>
    <name evidence="1" type="ORF">BDY19DRAFT_579093</name>
</gene>
<proteinExistence type="predicted"/>
<organism evidence="1 2">
    <name type="scientific">Irpex rosettiformis</name>
    <dbReference type="NCBI Taxonomy" id="378272"/>
    <lineage>
        <taxon>Eukaryota</taxon>
        <taxon>Fungi</taxon>
        <taxon>Dikarya</taxon>
        <taxon>Basidiomycota</taxon>
        <taxon>Agaricomycotina</taxon>
        <taxon>Agaricomycetes</taxon>
        <taxon>Polyporales</taxon>
        <taxon>Irpicaceae</taxon>
        <taxon>Irpex</taxon>
    </lineage>
</organism>
<reference evidence="1" key="1">
    <citation type="journal article" date="2021" name="Environ. Microbiol.">
        <title>Gene family expansions and transcriptome signatures uncover fungal adaptations to wood decay.</title>
        <authorList>
            <person name="Hage H."/>
            <person name="Miyauchi S."/>
            <person name="Viragh M."/>
            <person name="Drula E."/>
            <person name="Min B."/>
            <person name="Chaduli D."/>
            <person name="Navarro D."/>
            <person name="Favel A."/>
            <person name="Norest M."/>
            <person name="Lesage-Meessen L."/>
            <person name="Balint B."/>
            <person name="Merenyi Z."/>
            <person name="de Eugenio L."/>
            <person name="Morin E."/>
            <person name="Martinez A.T."/>
            <person name="Baldrian P."/>
            <person name="Stursova M."/>
            <person name="Martinez M.J."/>
            <person name="Novotny C."/>
            <person name="Magnuson J.K."/>
            <person name="Spatafora J.W."/>
            <person name="Maurice S."/>
            <person name="Pangilinan J."/>
            <person name="Andreopoulos W."/>
            <person name="LaButti K."/>
            <person name="Hundley H."/>
            <person name="Na H."/>
            <person name="Kuo A."/>
            <person name="Barry K."/>
            <person name="Lipzen A."/>
            <person name="Henrissat B."/>
            <person name="Riley R."/>
            <person name="Ahrendt S."/>
            <person name="Nagy L.G."/>
            <person name="Grigoriev I.V."/>
            <person name="Martin F."/>
            <person name="Rosso M.N."/>
        </authorList>
    </citation>
    <scope>NUCLEOTIDE SEQUENCE</scope>
    <source>
        <strain evidence="1">CBS 384.51</strain>
    </source>
</reference>
<name>A0ACB8UD02_9APHY</name>
<evidence type="ECO:0000313" key="2">
    <source>
        <dbReference type="Proteomes" id="UP001055072"/>
    </source>
</evidence>
<evidence type="ECO:0000313" key="1">
    <source>
        <dbReference type="EMBL" id="KAI0092108.1"/>
    </source>
</evidence>
<protein>
    <submittedName>
        <fullName evidence="1">Uncharacterized protein</fullName>
    </submittedName>
</protein>
<dbReference type="EMBL" id="MU274904">
    <property type="protein sequence ID" value="KAI0092108.1"/>
    <property type="molecule type" value="Genomic_DNA"/>
</dbReference>
<sequence length="171" mass="19587">MPGSHVLLQYGADPWAMRFEDLESRLAFTTSLLEEQPNLLLRLTREQTWSQQHPDIMGPSSSFFYFGPSRSPGHLAYGNSAPQPMINSMRRKRDANTRFFVTQSGKEYKWRLSPTKCECFDGKNAVVAIWELAQRSDPSYARLTLKQAALPIVTELLTAFTLNRISETLKW</sequence>
<keyword evidence="2" id="KW-1185">Reference proteome</keyword>
<dbReference type="Proteomes" id="UP001055072">
    <property type="component" value="Unassembled WGS sequence"/>
</dbReference>
<comment type="caution">
    <text evidence="1">The sequence shown here is derived from an EMBL/GenBank/DDBJ whole genome shotgun (WGS) entry which is preliminary data.</text>
</comment>
<accession>A0ACB8UD02</accession>